<comment type="catalytic activity">
    <reaction evidence="1">
        <text>ATP + protein L-histidine = ADP + protein N-phospho-L-histidine.</text>
        <dbReference type="EC" id="2.7.13.3"/>
    </reaction>
</comment>
<dbReference type="InterPro" id="IPR050482">
    <property type="entry name" value="Sensor_HK_TwoCompSys"/>
</dbReference>
<keyword evidence="9" id="KW-1133">Transmembrane helix</keyword>
<dbReference type="EMBL" id="BAAARW010000030">
    <property type="protein sequence ID" value="GAA2446068.1"/>
    <property type="molecule type" value="Genomic_DNA"/>
</dbReference>
<evidence type="ECO:0000256" key="5">
    <source>
        <dbReference type="ARBA" id="ARBA00022741"/>
    </source>
</evidence>
<evidence type="ECO:0000256" key="2">
    <source>
        <dbReference type="ARBA" id="ARBA00012438"/>
    </source>
</evidence>
<dbReference type="Pfam" id="PF07730">
    <property type="entry name" value="HisKA_3"/>
    <property type="match status" value="1"/>
</dbReference>
<keyword evidence="8" id="KW-0902">Two-component regulatory system</keyword>
<evidence type="ECO:0000259" key="11">
    <source>
        <dbReference type="Pfam" id="PF07730"/>
    </source>
</evidence>
<feature type="transmembrane region" description="Helical" evidence="9">
    <location>
        <begin position="126"/>
        <end position="146"/>
    </location>
</feature>
<dbReference type="Pfam" id="PF02518">
    <property type="entry name" value="HATPase_c"/>
    <property type="match status" value="1"/>
</dbReference>
<dbReference type="Proteomes" id="UP001501231">
    <property type="component" value="Unassembled WGS sequence"/>
</dbReference>
<feature type="transmembrane region" description="Helical" evidence="9">
    <location>
        <begin position="12"/>
        <end position="36"/>
    </location>
</feature>
<feature type="transmembrane region" description="Helical" evidence="9">
    <location>
        <begin position="152"/>
        <end position="169"/>
    </location>
</feature>
<feature type="transmembrane region" description="Helical" evidence="9">
    <location>
        <begin position="79"/>
        <end position="96"/>
    </location>
</feature>
<keyword evidence="3" id="KW-0597">Phosphoprotein</keyword>
<dbReference type="SUPFAM" id="SSF55874">
    <property type="entry name" value="ATPase domain of HSP90 chaperone/DNA topoisomerase II/histidine kinase"/>
    <property type="match status" value="1"/>
</dbReference>
<evidence type="ECO:0000256" key="3">
    <source>
        <dbReference type="ARBA" id="ARBA00022553"/>
    </source>
</evidence>
<keyword evidence="7" id="KW-0067">ATP-binding</keyword>
<dbReference type="PANTHER" id="PTHR24421">
    <property type="entry name" value="NITRATE/NITRITE SENSOR PROTEIN NARX-RELATED"/>
    <property type="match status" value="1"/>
</dbReference>
<feature type="transmembrane region" description="Helical" evidence="9">
    <location>
        <begin position="102"/>
        <end position="119"/>
    </location>
</feature>
<dbReference type="PANTHER" id="PTHR24421:SF10">
    <property type="entry name" value="NITRATE_NITRITE SENSOR PROTEIN NARQ"/>
    <property type="match status" value="1"/>
</dbReference>
<keyword evidence="9" id="KW-0472">Membrane</keyword>
<feature type="domain" description="Signal transduction histidine kinase subgroup 3 dimerisation and phosphoacceptor" evidence="11">
    <location>
        <begin position="194"/>
        <end position="259"/>
    </location>
</feature>
<dbReference type="Gene3D" id="1.20.5.1930">
    <property type="match status" value="1"/>
</dbReference>
<proteinExistence type="predicted"/>
<comment type="caution">
    <text evidence="12">The sequence shown here is derived from an EMBL/GenBank/DDBJ whole genome shotgun (WGS) entry which is preliminary data.</text>
</comment>
<dbReference type="InterPro" id="IPR036890">
    <property type="entry name" value="HATPase_C_sf"/>
</dbReference>
<evidence type="ECO:0000256" key="9">
    <source>
        <dbReference type="SAM" id="Phobius"/>
    </source>
</evidence>
<feature type="domain" description="Histidine kinase/HSP90-like ATPase" evidence="10">
    <location>
        <begin position="304"/>
        <end position="393"/>
    </location>
</feature>
<keyword evidence="5" id="KW-0547">Nucleotide-binding</keyword>
<keyword evidence="6" id="KW-0418">Kinase</keyword>
<evidence type="ECO:0000256" key="6">
    <source>
        <dbReference type="ARBA" id="ARBA00022777"/>
    </source>
</evidence>
<organism evidence="12 13">
    <name type="scientific">Actinomadura vinacea</name>
    <dbReference type="NCBI Taxonomy" id="115336"/>
    <lineage>
        <taxon>Bacteria</taxon>
        <taxon>Bacillati</taxon>
        <taxon>Actinomycetota</taxon>
        <taxon>Actinomycetes</taxon>
        <taxon>Streptosporangiales</taxon>
        <taxon>Thermomonosporaceae</taxon>
        <taxon>Actinomadura</taxon>
    </lineage>
</organism>
<dbReference type="InterPro" id="IPR011712">
    <property type="entry name" value="Sig_transdc_His_kin_sub3_dim/P"/>
</dbReference>
<evidence type="ECO:0000313" key="13">
    <source>
        <dbReference type="Proteomes" id="UP001501231"/>
    </source>
</evidence>
<name>A0ABN3K0Q2_9ACTN</name>
<protein>
    <recommendedName>
        <fullName evidence="2">histidine kinase</fullName>
        <ecNumber evidence="2">2.7.13.3</ecNumber>
    </recommendedName>
</protein>
<dbReference type="EC" id="2.7.13.3" evidence="2"/>
<feature type="transmembrane region" description="Helical" evidence="9">
    <location>
        <begin position="56"/>
        <end position="74"/>
    </location>
</feature>
<accession>A0ABN3K0Q2</accession>
<evidence type="ECO:0000256" key="1">
    <source>
        <dbReference type="ARBA" id="ARBA00000085"/>
    </source>
</evidence>
<dbReference type="CDD" id="cd16917">
    <property type="entry name" value="HATPase_UhpB-NarQ-NarX-like"/>
    <property type="match status" value="1"/>
</dbReference>
<dbReference type="RefSeq" id="WP_344595420.1">
    <property type="nucleotide sequence ID" value="NZ_BAAARW010000030.1"/>
</dbReference>
<sequence length="397" mass="42176">MHAAPLTLLKRVPPGAWTAVTWCAMAIWPIVEFVWFPPDHGYSNKYPADGLDSFPAQALLALAFVLAVAGGVLLRRRPVTGYVLLIAGTVVSAVAWRQPELPSAQFLAVDVALCFIAATRARRVSVAAAAMAAGVLAGFLAVRLSWWEENGIASEPFMVLTVVIAWLAGNSARQARLHAERLRAQAAAQAVTAERLRIARELHDGVAHSIGIIALQAGAARRVLDTQPEGAREALASIEDAGRETLSGLRRMLGALRHAEPLDAAPGLSDVDRLAAATTAAGVHVDVRWRGEPRPLPPEIDVSAYRIVQEAVANVVRHAGTRSCQVAIEHRDGELAIEVLDGGHAHQRGPGRTEGTGYGLVGIRERVGLLRGEFSAGPRPEGGFRVAARLPVPAAGR</sequence>
<reference evidence="12 13" key="1">
    <citation type="journal article" date="2019" name="Int. J. Syst. Evol. Microbiol.">
        <title>The Global Catalogue of Microorganisms (GCM) 10K type strain sequencing project: providing services to taxonomists for standard genome sequencing and annotation.</title>
        <authorList>
            <consortium name="The Broad Institute Genomics Platform"/>
            <consortium name="The Broad Institute Genome Sequencing Center for Infectious Disease"/>
            <person name="Wu L."/>
            <person name="Ma J."/>
        </authorList>
    </citation>
    <scope>NUCLEOTIDE SEQUENCE [LARGE SCALE GENOMIC DNA]</scope>
    <source>
        <strain evidence="12 13">JCM 3325</strain>
    </source>
</reference>
<keyword evidence="13" id="KW-1185">Reference proteome</keyword>
<evidence type="ECO:0000256" key="7">
    <source>
        <dbReference type="ARBA" id="ARBA00022840"/>
    </source>
</evidence>
<evidence type="ECO:0000313" key="12">
    <source>
        <dbReference type="EMBL" id="GAA2446068.1"/>
    </source>
</evidence>
<keyword evidence="4" id="KW-0808">Transferase</keyword>
<dbReference type="Gene3D" id="3.30.565.10">
    <property type="entry name" value="Histidine kinase-like ATPase, C-terminal domain"/>
    <property type="match status" value="1"/>
</dbReference>
<dbReference type="InterPro" id="IPR003594">
    <property type="entry name" value="HATPase_dom"/>
</dbReference>
<evidence type="ECO:0000256" key="4">
    <source>
        <dbReference type="ARBA" id="ARBA00022679"/>
    </source>
</evidence>
<gene>
    <name evidence="12" type="ORF">GCM10010191_73760</name>
</gene>
<keyword evidence="9" id="KW-0812">Transmembrane</keyword>
<evidence type="ECO:0000256" key="8">
    <source>
        <dbReference type="ARBA" id="ARBA00023012"/>
    </source>
</evidence>
<evidence type="ECO:0000259" key="10">
    <source>
        <dbReference type="Pfam" id="PF02518"/>
    </source>
</evidence>